<dbReference type="CDD" id="cd02440">
    <property type="entry name" value="AdoMet_MTases"/>
    <property type="match status" value="1"/>
</dbReference>
<dbReference type="Proteomes" id="UP000477680">
    <property type="component" value="Chromosome"/>
</dbReference>
<keyword evidence="6" id="KW-1185">Reference proteome</keyword>
<dbReference type="GO" id="GO:0003676">
    <property type="term" value="F:nucleic acid binding"/>
    <property type="evidence" value="ECO:0007669"/>
    <property type="project" value="InterPro"/>
</dbReference>
<dbReference type="PANTHER" id="PTHR47806:SF1">
    <property type="entry name" value="RIBOSOMAL PROTEIN UL3 GLUTAMINE METHYLTRANSFERASE"/>
    <property type="match status" value="1"/>
</dbReference>
<dbReference type="PANTHER" id="PTHR47806">
    <property type="entry name" value="50S RIBOSOMAL PROTEIN L3 GLUTAMINE METHYLTRANSFERASE"/>
    <property type="match status" value="1"/>
</dbReference>
<dbReference type="GO" id="GO:0032259">
    <property type="term" value="P:methylation"/>
    <property type="evidence" value="ECO:0007669"/>
    <property type="project" value="UniProtKB-KW"/>
</dbReference>
<evidence type="ECO:0000259" key="4">
    <source>
        <dbReference type="Pfam" id="PF05175"/>
    </source>
</evidence>
<dbReference type="InterPro" id="IPR002052">
    <property type="entry name" value="DNA_methylase_N6_adenine_CS"/>
</dbReference>
<dbReference type="AlphaFoldDB" id="A0A6C0U678"/>
<dbReference type="NCBIfam" id="TIGR03533">
    <property type="entry name" value="L3_gln_methyl"/>
    <property type="match status" value="1"/>
</dbReference>
<organism evidence="5 6">
    <name type="scientific">Kineobactrum salinum</name>
    <dbReference type="NCBI Taxonomy" id="2708301"/>
    <lineage>
        <taxon>Bacteria</taxon>
        <taxon>Pseudomonadati</taxon>
        <taxon>Pseudomonadota</taxon>
        <taxon>Gammaproteobacteria</taxon>
        <taxon>Cellvibrionales</taxon>
        <taxon>Halieaceae</taxon>
        <taxon>Kineobactrum</taxon>
    </lineage>
</organism>
<evidence type="ECO:0000313" key="5">
    <source>
        <dbReference type="EMBL" id="QIB67496.1"/>
    </source>
</evidence>
<dbReference type="PROSITE" id="PS00092">
    <property type="entry name" value="N6_MTASE"/>
    <property type="match status" value="1"/>
</dbReference>
<dbReference type="Gene3D" id="3.40.50.150">
    <property type="entry name" value="Vaccinia Virus protein VP39"/>
    <property type="match status" value="1"/>
</dbReference>
<dbReference type="InterPro" id="IPR029063">
    <property type="entry name" value="SAM-dependent_MTases_sf"/>
</dbReference>
<evidence type="ECO:0000313" key="6">
    <source>
        <dbReference type="Proteomes" id="UP000477680"/>
    </source>
</evidence>
<dbReference type="GO" id="GO:0036009">
    <property type="term" value="F:protein-glutamine N-methyltransferase activity"/>
    <property type="evidence" value="ECO:0007669"/>
    <property type="project" value="InterPro"/>
</dbReference>
<evidence type="ECO:0000256" key="3">
    <source>
        <dbReference type="ARBA" id="ARBA00022691"/>
    </source>
</evidence>
<sequence>MKQADTALACATTVGEALEQVASVLEAADLYYGHGTDNPWDEAVQLVLAVTELPPDSDDSALPHPVSQAQAVRIAELLRQRTRLRLPLPYLLGKAWFAGLQLHCDPRAIIPRSPIAELIRRRFAPWYNGPGPQRVLDLCCGGGCIGLATAWYLPDSQVDCIDLDANALALARDNVALLQLQDRVRVLQSDLFAAVAGQRYDLILSNPPYVDARDLAAMPAEYRHEPGLALGSGEDGLDLTRRLLAVAEDYLQPTGMLVVEVGNSWEALEQAYPRVPFTWLEFEDGGHGVLVLSAQELRENRASLQA</sequence>
<evidence type="ECO:0000256" key="2">
    <source>
        <dbReference type="ARBA" id="ARBA00022679"/>
    </source>
</evidence>
<dbReference type="InterPro" id="IPR017127">
    <property type="entry name" value="Ribosome_uL3_MTase"/>
</dbReference>
<feature type="domain" description="Methyltransferase small" evidence="4">
    <location>
        <begin position="133"/>
        <end position="214"/>
    </location>
</feature>
<dbReference type="EMBL" id="CP048711">
    <property type="protein sequence ID" value="QIB67496.1"/>
    <property type="molecule type" value="Genomic_DNA"/>
</dbReference>
<keyword evidence="2 5" id="KW-0808">Transferase</keyword>
<dbReference type="Pfam" id="PF05175">
    <property type="entry name" value="MTS"/>
    <property type="match status" value="1"/>
</dbReference>
<proteinExistence type="predicted"/>
<accession>A0A6C0U678</accession>
<keyword evidence="5" id="KW-0689">Ribosomal protein</keyword>
<keyword evidence="3" id="KW-0949">S-adenosyl-L-methionine</keyword>
<dbReference type="EC" id="2.1.1.298" evidence="5"/>
<dbReference type="SUPFAM" id="SSF53335">
    <property type="entry name" value="S-adenosyl-L-methionine-dependent methyltransferases"/>
    <property type="match status" value="1"/>
</dbReference>
<dbReference type="NCBIfam" id="TIGR00536">
    <property type="entry name" value="hemK_fam"/>
    <property type="match status" value="1"/>
</dbReference>
<dbReference type="GO" id="GO:0005829">
    <property type="term" value="C:cytosol"/>
    <property type="evidence" value="ECO:0007669"/>
    <property type="project" value="TreeGrafter"/>
</dbReference>
<evidence type="ECO:0000256" key="1">
    <source>
        <dbReference type="ARBA" id="ARBA00022603"/>
    </source>
</evidence>
<dbReference type="GO" id="GO:0005840">
    <property type="term" value="C:ribosome"/>
    <property type="evidence" value="ECO:0007669"/>
    <property type="project" value="UniProtKB-KW"/>
</dbReference>
<dbReference type="RefSeq" id="WP_163496922.1">
    <property type="nucleotide sequence ID" value="NZ_CP048711.1"/>
</dbReference>
<name>A0A6C0U678_9GAMM</name>
<keyword evidence="5" id="KW-0687">Ribonucleoprotein</keyword>
<dbReference type="Gene3D" id="1.10.8.10">
    <property type="entry name" value="DNA helicase RuvA subunit, C-terminal domain"/>
    <property type="match status" value="1"/>
</dbReference>
<dbReference type="KEGG" id="kim:G3T16_02120"/>
<dbReference type="InterPro" id="IPR004556">
    <property type="entry name" value="HemK-like"/>
</dbReference>
<keyword evidence="1 5" id="KW-0489">Methyltransferase</keyword>
<protein>
    <submittedName>
        <fullName evidence="5">50S ribosomal protein L3 N(5)-glutamine methyltransferase</fullName>
        <ecNumber evidence="5">2.1.1.298</ecNumber>
    </submittedName>
</protein>
<dbReference type="PIRSF" id="PIRSF037167">
    <property type="entry name" value="Mtase_YfcB_prd"/>
    <property type="match status" value="1"/>
</dbReference>
<gene>
    <name evidence="5" type="primary">prmB</name>
    <name evidence="5" type="ORF">G3T16_02120</name>
</gene>
<dbReference type="InterPro" id="IPR007848">
    <property type="entry name" value="Small_mtfrase_dom"/>
</dbReference>
<reference evidence="5 6" key="1">
    <citation type="submission" date="2020-02" db="EMBL/GenBank/DDBJ databases">
        <title>Genome sequencing for Kineobactrum sp. M2.</title>
        <authorList>
            <person name="Park S.-J."/>
        </authorList>
    </citation>
    <scope>NUCLEOTIDE SEQUENCE [LARGE SCALE GENOMIC DNA]</scope>
    <source>
        <strain evidence="5 6">M2</strain>
    </source>
</reference>